<name>A0A2U8Q1B2_9BRAD</name>
<keyword evidence="3" id="KW-1185">Reference proteome</keyword>
<keyword evidence="1" id="KW-0732">Signal</keyword>
<accession>A0A2U8Q1B2</accession>
<dbReference type="RefSeq" id="WP_094893084.1">
    <property type="nucleotide sequence ID" value="NZ_CP029426.2"/>
</dbReference>
<evidence type="ECO:0000256" key="1">
    <source>
        <dbReference type="SAM" id="SignalP"/>
    </source>
</evidence>
<sequence>MRTFAAIVTMLATSVAAQAESWTTYRIPEAGTSVDIPASLFTETAGKPDGYGQQFRTADGRADLTVQAVSNGEGLSPAAFLARKGPPSGIIYKRVTPKFFVVSSIKRDKIWYDRCNFSRSYVHCVLINYPAAEKRQWDRVVTRISHSLGGG</sequence>
<dbReference type="AlphaFoldDB" id="A0A2U8Q1B2"/>
<dbReference type="Proteomes" id="UP000215884">
    <property type="component" value="Chromosome"/>
</dbReference>
<feature type="chain" id="PRO_5016036312" evidence="1">
    <location>
        <begin position="20"/>
        <end position="151"/>
    </location>
</feature>
<dbReference type="OrthoDB" id="996425at2"/>
<feature type="signal peptide" evidence="1">
    <location>
        <begin position="1"/>
        <end position="19"/>
    </location>
</feature>
<reference evidence="2 3" key="2">
    <citation type="journal article" date="2019" name="Int. J. Syst. Evol. Microbiol.">
        <title>Description and complete genome sequence of Bradyrhizobium amphicarpaeae sp. nov., harbouring photosystem and nitrogen-fixation genes.</title>
        <authorList>
            <person name="Bromfield E.S.P."/>
            <person name="Cloutier S."/>
            <person name="Nguyen H.D.T."/>
        </authorList>
    </citation>
    <scope>NUCLEOTIDE SEQUENCE [LARGE SCALE GENOMIC DNA]</scope>
    <source>
        <strain evidence="2 3">39S1MB</strain>
    </source>
</reference>
<proteinExistence type="predicted"/>
<dbReference type="KEGG" id="brq:CIT40_29345"/>
<evidence type="ECO:0000313" key="2">
    <source>
        <dbReference type="EMBL" id="AWM03732.1"/>
    </source>
</evidence>
<gene>
    <name evidence="2" type="ORF">CIT40_29345</name>
</gene>
<organism evidence="2 3">
    <name type="scientific">Bradyrhizobium amphicarpaeae</name>
    <dbReference type="NCBI Taxonomy" id="1404768"/>
    <lineage>
        <taxon>Bacteria</taxon>
        <taxon>Pseudomonadati</taxon>
        <taxon>Pseudomonadota</taxon>
        <taxon>Alphaproteobacteria</taxon>
        <taxon>Hyphomicrobiales</taxon>
        <taxon>Nitrobacteraceae</taxon>
        <taxon>Bradyrhizobium</taxon>
    </lineage>
</organism>
<reference evidence="2 3" key="1">
    <citation type="journal article" date="2017" name="Syst. Appl. Microbiol.">
        <title>Soybeans inoculated with root zone soils of Canadian native legumes harbour diverse and novel Bradyrhizobium spp. that possess agricultural potential.</title>
        <authorList>
            <person name="Bromfield E.S.P."/>
            <person name="Cloutier S."/>
            <person name="Tambong J.T."/>
            <person name="Tran Thi T.V."/>
        </authorList>
    </citation>
    <scope>NUCLEOTIDE SEQUENCE [LARGE SCALE GENOMIC DNA]</scope>
    <source>
        <strain evidence="2 3">39S1MB</strain>
    </source>
</reference>
<protein>
    <submittedName>
        <fullName evidence="2">Uncharacterized protein</fullName>
    </submittedName>
</protein>
<evidence type="ECO:0000313" key="3">
    <source>
        <dbReference type="Proteomes" id="UP000215884"/>
    </source>
</evidence>
<dbReference type="EMBL" id="CP029426">
    <property type="protein sequence ID" value="AWM03732.1"/>
    <property type="molecule type" value="Genomic_DNA"/>
</dbReference>